<evidence type="ECO:0000256" key="8">
    <source>
        <dbReference type="SAM" id="Phobius"/>
    </source>
</evidence>
<evidence type="ECO:0000256" key="7">
    <source>
        <dbReference type="ARBA" id="ARBA00023136"/>
    </source>
</evidence>
<dbReference type="PANTHER" id="PTHR33908:SF3">
    <property type="entry name" value="UNDECAPRENYL PHOSPHATE-ALPHA-4-AMINO-4-DEOXY-L-ARABINOSE ARABINOSYL TRANSFERASE"/>
    <property type="match status" value="1"/>
</dbReference>
<feature type="transmembrane region" description="Helical" evidence="8">
    <location>
        <begin position="212"/>
        <end position="231"/>
    </location>
</feature>
<feature type="transmembrane region" description="Helical" evidence="8">
    <location>
        <begin position="269"/>
        <end position="291"/>
    </location>
</feature>
<evidence type="ECO:0000256" key="1">
    <source>
        <dbReference type="ARBA" id="ARBA00004651"/>
    </source>
</evidence>
<feature type="transmembrane region" description="Helical" evidence="8">
    <location>
        <begin position="111"/>
        <end position="130"/>
    </location>
</feature>
<dbReference type="PANTHER" id="PTHR33908">
    <property type="entry name" value="MANNOSYLTRANSFERASE YKCB-RELATED"/>
    <property type="match status" value="1"/>
</dbReference>
<comment type="caution">
    <text evidence="10">The sequence shown here is derived from an EMBL/GenBank/DDBJ whole genome shotgun (WGS) entry which is preliminary data.</text>
</comment>
<evidence type="ECO:0000313" key="10">
    <source>
        <dbReference type="EMBL" id="HDX32644.1"/>
    </source>
</evidence>
<feature type="transmembrane region" description="Helical" evidence="8">
    <location>
        <begin position="341"/>
        <end position="360"/>
    </location>
</feature>
<evidence type="ECO:0000256" key="3">
    <source>
        <dbReference type="ARBA" id="ARBA00022676"/>
    </source>
</evidence>
<keyword evidence="7 8" id="KW-0472">Membrane</keyword>
<dbReference type="EMBL" id="DSMG01000146">
    <property type="protein sequence ID" value="HDX32644.1"/>
    <property type="molecule type" value="Genomic_DNA"/>
</dbReference>
<keyword evidence="2" id="KW-1003">Cell membrane</keyword>
<dbReference type="GO" id="GO:0010041">
    <property type="term" value="P:response to iron(III) ion"/>
    <property type="evidence" value="ECO:0007669"/>
    <property type="project" value="TreeGrafter"/>
</dbReference>
<keyword evidence="5 8" id="KW-0812">Transmembrane</keyword>
<comment type="subcellular location">
    <subcellularLocation>
        <location evidence="1">Cell membrane</location>
        <topology evidence="1">Multi-pass membrane protein</topology>
    </subcellularLocation>
</comment>
<keyword evidence="3" id="KW-0328">Glycosyltransferase</keyword>
<feature type="transmembrane region" description="Helical" evidence="8">
    <location>
        <begin position="48"/>
        <end position="66"/>
    </location>
</feature>
<sequence>MNGTRRRIFLLALTLFAFAWRVIRLDFQSLWRDEVDAIYFAVRPLQETLSMFVQAAQNGPLYFLALRPWFAVVGTSEFALRFPSAMAGTLSVLLIWHVGRRLLPPAPPGKMPIPAGWLSIPTVGALLFAANPYQVWYGQEGKMYATVTLLALLSCWFWLRGMEEGRWRYWAGYLVTVSAAMYVHLLMVLLIPLHLLWFAIAWPLARQRWRGYGLALAGLTLPYLPMVWWHWRMLTSPEKLSGFNFTPLETVLRSLALSHARGFITTTPLFWLAPVYFLLGAGALFGTTVIGERLLDERFCLQNPPLSPLRRLLLLPSWLLVPIALIYLISLRQPVFTERYVIWIGPAALLCMALGLRVLINNSGRLALPLAAMFLIYVMGLWGYLGWQQKSMVIKFDLRGAIQYVYAHRSPDDLLILQIPHQEWAYRYYTSNFGPDPFVGGDERLGWWEGGPYTNWGRPDDVEWAEVDRSMRRMTAGADEIWVLLSEASMWDNRRLMDRWLQTFAVLEEQRVFPGVVVQRYRLAQTQVEP</sequence>
<evidence type="ECO:0000256" key="4">
    <source>
        <dbReference type="ARBA" id="ARBA00022679"/>
    </source>
</evidence>
<feature type="transmembrane region" description="Helical" evidence="8">
    <location>
        <begin position="142"/>
        <end position="159"/>
    </location>
</feature>
<name>A0A7C1JEJ3_9CHLR</name>
<evidence type="ECO:0000256" key="2">
    <source>
        <dbReference type="ARBA" id="ARBA00022475"/>
    </source>
</evidence>
<keyword evidence="6 8" id="KW-1133">Transmembrane helix</keyword>
<dbReference type="GO" id="GO:0016763">
    <property type="term" value="F:pentosyltransferase activity"/>
    <property type="evidence" value="ECO:0007669"/>
    <property type="project" value="TreeGrafter"/>
</dbReference>
<proteinExistence type="predicted"/>
<protein>
    <submittedName>
        <fullName evidence="10">Glycosyltransferase family 39 protein</fullName>
    </submittedName>
</protein>
<evidence type="ECO:0000259" key="9">
    <source>
        <dbReference type="Pfam" id="PF13231"/>
    </source>
</evidence>
<organism evidence="10">
    <name type="scientific">Caldilinea aerophila</name>
    <dbReference type="NCBI Taxonomy" id="133453"/>
    <lineage>
        <taxon>Bacteria</taxon>
        <taxon>Bacillati</taxon>
        <taxon>Chloroflexota</taxon>
        <taxon>Caldilineae</taxon>
        <taxon>Caldilineales</taxon>
        <taxon>Caldilineaceae</taxon>
        <taxon>Caldilinea</taxon>
    </lineage>
</organism>
<reference evidence="10" key="1">
    <citation type="journal article" date="2020" name="mSystems">
        <title>Genome- and Community-Level Interaction Insights into Carbon Utilization and Element Cycling Functions of Hydrothermarchaeota in Hydrothermal Sediment.</title>
        <authorList>
            <person name="Zhou Z."/>
            <person name="Liu Y."/>
            <person name="Xu W."/>
            <person name="Pan J."/>
            <person name="Luo Z.H."/>
            <person name="Li M."/>
        </authorList>
    </citation>
    <scope>NUCLEOTIDE SEQUENCE [LARGE SCALE GENOMIC DNA]</scope>
    <source>
        <strain evidence="10">SpSt-289</strain>
    </source>
</reference>
<dbReference type="GO" id="GO:0005886">
    <property type="term" value="C:plasma membrane"/>
    <property type="evidence" value="ECO:0007669"/>
    <property type="project" value="UniProtKB-SubCell"/>
</dbReference>
<accession>A0A7C1JEJ3</accession>
<gene>
    <name evidence="10" type="ORF">ENQ20_14330</name>
</gene>
<evidence type="ECO:0000256" key="5">
    <source>
        <dbReference type="ARBA" id="ARBA00022692"/>
    </source>
</evidence>
<dbReference type="InterPro" id="IPR038731">
    <property type="entry name" value="RgtA/B/C-like"/>
</dbReference>
<feature type="transmembrane region" description="Helical" evidence="8">
    <location>
        <begin position="179"/>
        <end position="200"/>
    </location>
</feature>
<dbReference type="AlphaFoldDB" id="A0A7C1JEJ3"/>
<feature type="transmembrane region" description="Helical" evidence="8">
    <location>
        <begin position="367"/>
        <end position="387"/>
    </location>
</feature>
<feature type="domain" description="Glycosyltransferase RgtA/B/C/D-like" evidence="9">
    <location>
        <begin position="59"/>
        <end position="229"/>
    </location>
</feature>
<feature type="transmembrane region" description="Helical" evidence="8">
    <location>
        <begin position="312"/>
        <end position="329"/>
    </location>
</feature>
<evidence type="ECO:0000256" key="6">
    <source>
        <dbReference type="ARBA" id="ARBA00022989"/>
    </source>
</evidence>
<dbReference type="Pfam" id="PF13231">
    <property type="entry name" value="PMT_2"/>
    <property type="match status" value="1"/>
</dbReference>
<feature type="transmembrane region" description="Helical" evidence="8">
    <location>
        <begin position="78"/>
        <end position="99"/>
    </location>
</feature>
<dbReference type="InterPro" id="IPR050297">
    <property type="entry name" value="LipidA_mod_glycosyltrf_83"/>
</dbReference>
<dbReference type="GO" id="GO:0009103">
    <property type="term" value="P:lipopolysaccharide biosynthetic process"/>
    <property type="evidence" value="ECO:0007669"/>
    <property type="project" value="UniProtKB-ARBA"/>
</dbReference>
<keyword evidence="4 10" id="KW-0808">Transferase</keyword>